<evidence type="ECO:0000256" key="1">
    <source>
        <dbReference type="ARBA" id="ARBA00004651"/>
    </source>
</evidence>
<feature type="compositionally biased region" description="Pro residues" evidence="6">
    <location>
        <begin position="8"/>
        <end position="17"/>
    </location>
</feature>
<dbReference type="EMBL" id="AP023356">
    <property type="protein sequence ID" value="BCJ45824.1"/>
    <property type="molecule type" value="Genomic_DNA"/>
</dbReference>
<feature type="compositionally biased region" description="Low complexity" evidence="6">
    <location>
        <begin position="270"/>
        <end position="279"/>
    </location>
</feature>
<evidence type="ECO:0000256" key="5">
    <source>
        <dbReference type="ARBA" id="ARBA00023136"/>
    </source>
</evidence>
<feature type="transmembrane region" description="Helical" evidence="7">
    <location>
        <begin position="155"/>
        <end position="174"/>
    </location>
</feature>
<keyword evidence="9" id="KW-1185">Reference proteome</keyword>
<name>A0ABN6CLG7_9ACTN</name>
<reference evidence="8 9" key="1">
    <citation type="submission" date="2020-08" db="EMBL/GenBank/DDBJ databases">
        <title>Whole genome shotgun sequence of Actinoplanes ianthinogenes NBRC 13996.</title>
        <authorList>
            <person name="Komaki H."/>
            <person name="Tamura T."/>
        </authorList>
    </citation>
    <scope>NUCLEOTIDE SEQUENCE [LARGE SCALE GENOMIC DNA]</scope>
    <source>
        <strain evidence="8 9">NBRC 13996</strain>
    </source>
</reference>
<keyword evidence="3 7" id="KW-0812">Transmembrane</keyword>
<keyword evidence="2" id="KW-1003">Cell membrane</keyword>
<dbReference type="NCBIfam" id="TIGR00374">
    <property type="entry name" value="flippase-like domain"/>
    <property type="match status" value="1"/>
</dbReference>
<feature type="transmembrane region" description="Helical" evidence="7">
    <location>
        <begin position="48"/>
        <end position="66"/>
    </location>
</feature>
<dbReference type="InterPro" id="IPR022791">
    <property type="entry name" value="L-PG_synthase/AglD"/>
</dbReference>
<gene>
    <name evidence="8" type="ORF">Aiant_64810</name>
</gene>
<feature type="compositionally biased region" description="Basic residues" evidence="6">
    <location>
        <begin position="280"/>
        <end position="289"/>
    </location>
</feature>
<feature type="region of interest" description="Disordered" evidence="6">
    <location>
        <begin position="1"/>
        <end position="39"/>
    </location>
</feature>
<feature type="transmembrane region" description="Helical" evidence="7">
    <location>
        <begin position="403"/>
        <end position="424"/>
    </location>
</feature>
<keyword evidence="5 7" id="KW-0472">Membrane</keyword>
<feature type="transmembrane region" description="Helical" evidence="7">
    <location>
        <begin position="81"/>
        <end position="99"/>
    </location>
</feature>
<comment type="subcellular location">
    <subcellularLocation>
        <location evidence="1">Cell membrane</location>
        <topology evidence="1">Multi-pass membrane protein</topology>
    </subcellularLocation>
</comment>
<proteinExistence type="predicted"/>
<dbReference type="Proteomes" id="UP000676967">
    <property type="component" value="Chromosome"/>
</dbReference>
<evidence type="ECO:0000313" key="8">
    <source>
        <dbReference type="EMBL" id="BCJ45824.1"/>
    </source>
</evidence>
<protein>
    <recommendedName>
        <fullName evidence="10">Flippase-like domain-containing protein</fullName>
    </recommendedName>
</protein>
<keyword evidence="4 7" id="KW-1133">Transmembrane helix</keyword>
<evidence type="ECO:0000256" key="4">
    <source>
        <dbReference type="ARBA" id="ARBA00022989"/>
    </source>
</evidence>
<evidence type="ECO:0000256" key="2">
    <source>
        <dbReference type="ARBA" id="ARBA00022475"/>
    </source>
</evidence>
<feature type="transmembrane region" description="Helical" evidence="7">
    <location>
        <begin position="376"/>
        <end position="397"/>
    </location>
</feature>
<feature type="transmembrane region" description="Helical" evidence="7">
    <location>
        <begin position="180"/>
        <end position="199"/>
    </location>
</feature>
<sequence>MTVIAQPAPAPAPPGVPPTRELPAADGGEDDDSDRAPVSGTGRRRLRYLLIVLVAAVAIGTLRGRLPDPADFLGALRAADWWWALLAVAAGSLSQFAYAEQQRRLLAAFDVHVPSWRAVAMTYVRSALSLALPAGSAASAAYAFQTYRRHGATPAVSATATLLSAVVTVLSLVLLCSAAWSVPATLLTLLAATLLWLRLRSRRPAAPFLSPQPAVSGSPDVSPQAAASGLPDVSPQAAASGLPDVSPQPTASGPPDLSPRSIASGPPDLSPRSAVPGSPGRRRGAGRLRAAGRRVIAPAARLLRRPALTQALRDARAVPPVTWFAVLVASTVNWLLDMCCLVLAAAAVHVEIPWHRLALIYLAVQVVRQIPLTPGGIGLIETSMLAGLIAAGAPQVTAAAVVLIYRAVSFWLILPAGLAAHLALRRPTRMDALPDGVARFREP</sequence>
<organism evidence="8 9">
    <name type="scientific">Actinoplanes ianthinogenes</name>
    <dbReference type="NCBI Taxonomy" id="122358"/>
    <lineage>
        <taxon>Bacteria</taxon>
        <taxon>Bacillati</taxon>
        <taxon>Actinomycetota</taxon>
        <taxon>Actinomycetes</taxon>
        <taxon>Micromonosporales</taxon>
        <taxon>Micromonosporaceae</taxon>
        <taxon>Actinoplanes</taxon>
    </lineage>
</organism>
<evidence type="ECO:0000313" key="9">
    <source>
        <dbReference type="Proteomes" id="UP000676967"/>
    </source>
</evidence>
<evidence type="ECO:0000256" key="3">
    <source>
        <dbReference type="ARBA" id="ARBA00022692"/>
    </source>
</evidence>
<dbReference type="Pfam" id="PF03706">
    <property type="entry name" value="LPG_synthase_TM"/>
    <property type="match status" value="1"/>
</dbReference>
<accession>A0ABN6CLG7</accession>
<evidence type="ECO:0000256" key="7">
    <source>
        <dbReference type="SAM" id="Phobius"/>
    </source>
</evidence>
<feature type="region of interest" description="Disordered" evidence="6">
    <location>
        <begin position="208"/>
        <end position="289"/>
    </location>
</feature>
<dbReference type="PANTHER" id="PTHR39087">
    <property type="entry name" value="UPF0104 MEMBRANE PROTEIN MJ1595"/>
    <property type="match status" value="1"/>
</dbReference>
<evidence type="ECO:0008006" key="10">
    <source>
        <dbReference type="Google" id="ProtNLM"/>
    </source>
</evidence>
<evidence type="ECO:0000256" key="6">
    <source>
        <dbReference type="SAM" id="MobiDB-lite"/>
    </source>
</evidence>
<dbReference type="PANTHER" id="PTHR39087:SF2">
    <property type="entry name" value="UPF0104 MEMBRANE PROTEIN MJ1595"/>
    <property type="match status" value="1"/>
</dbReference>